<feature type="compositionally biased region" description="Basic residues" evidence="1">
    <location>
        <begin position="201"/>
        <end position="213"/>
    </location>
</feature>
<name>A0A6P4YCQ3_BRABE</name>
<feature type="signal peptide" evidence="2">
    <location>
        <begin position="1"/>
        <end position="16"/>
    </location>
</feature>
<evidence type="ECO:0000313" key="3">
    <source>
        <dbReference type="Proteomes" id="UP000515135"/>
    </source>
</evidence>
<feature type="compositionally biased region" description="Basic residues" evidence="1">
    <location>
        <begin position="361"/>
        <end position="373"/>
    </location>
</feature>
<protein>
    <submittedName>
        <fullName evidence="4">Uncharacterized protein DDB_G0283697-like</fullName>
    </submittedName>
</protein>
<evidence type="ECO:0000256" key="2">
    <source>
        <dbReference type="SAM" id="SignalP"/>
    </source>
</evidence>
<dbReference type="AlphaFoldDB" id="A0A6P4YCQ3"/>
<dbReference type="OrthoDB" id="10064220at2759"/>
<feature type="compositionally biased region" description="Basic and acidic residues" evidence="1">
    <location>
        <begin position="322"/>
        <end position="346"/>
    </location>
</feature>
<keyword evidence="3" id="KW-1185">Reference proteome</keyword>
<feature type="compositionally biased region" description="Low complexity" evidence="1">
    <location>
        <begin position="45"/>
        <end position="68"/>
    </location>
</feature>
<feature type="compositionally biased region" description="Basic and acidic residues" evidence="1">
    <location>
        <begin position="106"/>
        <end position="115"/>
    </location>
</feature>
<gene>
    <name evidence="4" type="primary">LOC109468389</name>
</gene>
<feature type="compositionally biased region" description="Basic and acidic residues" evidence="1">
    <location>
        <begin position="221"/>
        <end position="234"/>
    </location>
</feature>
<organism evidence="3 4">
    <name type="scientific">Branchiostoma belcheri</name>
    <name type="common">Amphioxus</name>
    <dbReference type="NCBI Taxonomy" id="7741"/>
    <lineage>
        <taxon>Eukaryota</taxon>
        <taxon>Metazoa</taxon>
        <taxon>Chordata</taxon>
        <taxon>Cephalochordata</taxon>
        <taxon>Leptocardii</taxon>
        <taxon>Amphioxiformes</taxon>
        <taxon>Branchiostomatidae</taxon>
        <taxon>Branchiostoma</taxon>
    </lineage>
</organism>
<feature type="region of interest" description="Disordered" evidence="1">
    <location>
        <begin position="20"/>
        <end position="257"/>
    </location>
</feature>
<feature type="chain" id="PRO_5027843669" evidence="2">
    <location>
        <begin position="17"/>
        <end position="470"/>
    </location>
</feature>
<keyword evidence="2" id="KW-0732">Signal</keyword>
<accession>A0A6P4YCQ3</accession>
<dbReference type="GeneID" id="109468389"/>
<reference evidence="4" key="1">
    <citation type="submission" date="2025-08" db="UniProtKB">
        <authorList>
            <consortium name="RefSeq"/>
        </authorList>
    </citation>
    <scope>IDENTIFICATION</scope>
    <source>
        <tissue evidence="4">Gonad</tissue>
    </source>
</reference>
<sequence length="470" mass="50220">MVTALVVALLCCQASSFHAPHKDDYYPDWPAASESDREPVWVDQKPGPAAASAKQQKPAKATASKATPAPQPPPGAPPPPGFPPPPGAPPPPGGPPTPGGPALPKGADKAGETKGGKNATGPAAPQSPDAGQPILPVPIPGSPILGPATADSPPGGGPVPRAPSNTGQPAGGPADAERGPLGLAGSGSPTSLKDVEELLKAMRKLAAAKKRQKTPGLRPGDPGDHTNLHSKSQDQGEEEDRGEETSCGEQLSSKDVALIRKNNDLIKEVLRTVHELKTSLLNSEKAENRPDKASLSGRHHHKTSHTESQEVLTRQGEGVDANEGHHNKFHHSKEQKEPENDSDWTKNSENANLEESQNHHSSTKGHKHHKNVRQSKETEHQQTSKQGKTFGDDTKHGNHHHREHTKVGGQDSKTEDTNHIQGGWEDYEEEKDDKSDKKDQEATDDDDDEDESDEDVKSDDDDKTTESEDW</sequence>
<proteinExistence type="predicted"/>
<feature type="compositionally biased region" description="Acidic residues" evidence="1">
    <location>
        <begin position="442"/>
        <end position="470"/>
    </location>
</feature>
<dbReference type="RefSeq" id="XP_019622198.1">
    <property type="nucleotide sequence ID" value="XM_019766639.1"/>
</dbReference>
<evidence type="ECO:0000313" key="4">
    <source>
        <dbReference type="RefSeq" id="XP_019622198.1"/>
    </source>
</evidence>
<dbReference type="Proteomes" id="UP000515135">
    <property type="component" value="Unplaced"/>
</dbReference>
<feature type="compositionally biased region" description="Basic and acidic residues" evidence="1">
    <location>
        <begin position="432"/>
        <end position="441"/>
    </location>
</feature>
<dbReference type="KEGG" id="bbel:109468389"/>
<feature type="compositionally biased region" description="Pro residues" evidence="1">
    <location>
        <begin position="69"/>
        <end position="101"/>
    </location>
</feature>
<evidence type="ECO:0000256" key="1">
    <source>
        <dbReference type="SAM" id="MobiDB-lite"/>
    </source>
</evidence>
<feature type="region of interest" description="Disordered" evidence="1">
    <location>
        <begin position="278"/>
        <end position="470"/>
    </location>
</feature>